<comment type="subcellular location">
    <subcellularLocation>
        <location evidence="1">Secreted</location>
    </subcellularLocation>
</comment>
<evidence type="ECO:0000256" key="2">
    <source>
        <dbReference type="ARBA" id="ARBA00022525"/>
    </source>
</evidence>
<dbReference type="InterPro" id="IPR053180">
    <property type="entry name" value="Ca-binding_acidic-repeat"/>
</dbReference>
<feature type="chain" id="PRO_5032397339" description="Protective antigen Ca-binding domain-containing protein" evidence="6">
    <location>
        <begin position="41"/>
        <end position="756"/>
    </location>
</feature>
<dbReference type="Proteomes" id="UP000530424">
    <property type="component" value="Unassembled WGS sequence"/>
</dbReference>
<dbReference type="InterPro" id="IPR059100">
    <property type="entry name" value="TSP3_bac"/>
</dbReference>
<dbReference type="Pfam" id="PF18884">
    <property type="entry name" value="TSP3_bac"/>
    <property type="match status" value="7"/>
</dbReference>
<feature type="compositionally biased region" description="Acidic residues" evidence="5">
    <location>
        <begin position="399"/>
        <end position="415"/>
    </location>
</feature>
<evidence type="ECO:0000313" key="7">
    <source>
        <dbReference type="EMBL" id="NYJ01045.1"/>
    </source>
</evidence>
<feature type="compositionally biased region" description="Basic and acidic residues" evidence="5">
    <location>
        <begin position="727"/>
        <end position="748"/>
    </location>
</feature>
<name>A0A853C0H5_9ACTN</name>
<keyword evidence="8" id="KW-1185">Reference proteome</keyword>
<sequence length="756" mass="77754">MNPATAPSKLRARTRAAALAVTSLATAGAFVLVPGPSAHADPLPAPYDADAHADLLNVEVDLLGGSLANVYVGHSQTQLDSTGGLTATEGLPPIPAAARVHAVSSNADIQLLGESPTLQTDYVAATAPPPVDPPRETLLPLDLAPLVDLGVIAGDVKADYTSDITCPTPTEGVRTLGSSKTDLAGLTVLGLPTIPGIPTIDSVASVGASFVETETQLLEKAAALGDSVRSRSTLSIGDVSLLDGAVVIKVTDPAVITATSDGTEAGATTTYSDPFIEVVIGGDEENAIEIPVTGEPVSIPGLNLLGLATVTLDVAAFSPEDTSEGATASASLDAVLAVDLNATLGSGPLATELVDLHLGLGQMDATATAPTGGVECDVVDRDNDGLPDDEEPDHGTDPLDPDSDDDGLTDGEEVDHDGPGPDEGYGTDPLDPDSDDDGLEDGEEVDTDGDGPDTGTGTDPLDPDTDDDCVNDGTEVDNDTDPLDPSDNPQACDNDADNDGLPDDEEDDHGTDPNDPDTDDDGLTDGEEVDHDGNGPDDGIGTDPLDPDTDDDGLEDGEEVEETDTDPLDPDTDDDGLEDGQEVNGPTNCSTGNTDPLDRDTDNDGLGDGSEVNGIRLRQVVYLGVRKHGKTRIGLVRPDPCVKDTDADGLSDRREVRGSRLGQKVIVRAKFGSSYRIGKRVTDPTDRDTDDDGVPDLAEITGRRNKAHGFRKSDPTNADTDFGGITDGKELRAGSDPADVRSGPRDPQGRLGTAGG</sequence>
<evidence type="ECO:0000256" key="1">
    <source>
        <dbReference type="ARBA" id="ARBA00004613"/>
    </source>
</evidence>
<comment type="caution">
    <text evidence="7">The sequence shown here is derived from an EMBL/GenBank/DDBJ whole genome shotgun (WGS) entry which is preliminary data.</text>
</comment>
<protein>
    <recommendedName>
        <fullName evidence="9">Protective antigen Ca-binding domain-containing protein</fullName>
    </recommendedName>
</protein>
<feature type="compositionally biased region" description="Acidic residues" evidence="5">
    <location>
        <begin position="494"/>
        <end position="530"/>
    </location>
</feature>
<dbReference type="RefSeq" id="WP_179667568.1">
    <property type="nucleotide sequence ID" value="NZ_JACCFP010000001.1"/>
</dbReference>
<evidence type="ECO:0008006" key="9">
    <source>
        <dbReference type="Google" id="ProtNLM"/>
    </source>
</evidence>
<feature type="region of interest" description="Disordered" evidence="5">
    <location>
        <begin position="702"/>
        <end position="756"/>
    </location>
</feature>
<evidence type="ECO:0000256" key="6">
    <source>
        <dbReference type="SAM" id="SignalP"/>
    </source>
</evidence>
<dbReference type="PANTHER" id="PTHR37467">
    <property type="entry name" value="EXPORTED CALCIUM-BINDING GLYCOPROTEIN-RELATED"/>
    <property type="match status" value="1"/>
</dbReference>
<proteinExistence type="predicted"/>
<dbReference type="AlphaFoldDB" id="A0A853C0H5"/>
<feature type="compositionally biased region" description="Acidic residues" evidence="5">
    <location>
        <begin position="461"/>
        <end position="484"/>
    </location>
</feature>
<keyword evidence="3 6" id="KW-0732">Signal</keyword>
<evidence type="ECO:0000256" key="3">
    <source>
        <dbReference type="ARBA" id="ARBA00022729"/>
    </source>
</evidence>
<feature type="compositionally biased region" description="Acidic residues" evidence="5">
    <location>
        <begin position="545"/>
        <end position="581"/>
    </location>
</feature>
<feature type="region of interest" description="Disordered" evidence="5">
    <location>
        <begin position="367"/>
        <end position="611"/>
    </location>
</feature>
<dbReference type="PANTHER" id="PTHR37467:SF1">
    <property type="entry name" value="EXPORTED CALCIUM-BINDING GLYCOPROTEIN"/>
    <property type="match status" value="1"/>
</dbReference>
<keyword evidence="2" id="KW-0964">Secreted</keyword>
<organism evidence="7 8">
    <name type="scientific">Nocardioides thalensis</name>
    <dbReference type="NCBI Taxonomy" id="1914755"/>
    <lineage>
        <taxon>Bacteria</taxon>
        <taxon>Bacillati</taxon>
        <taxon>Actinomycetota</taxon>
        <taxon>Actinomycetes</taxon>
        <taxon>Propionibacteriales</taxon>
        <taxon>Nocardioidaceae</taxon>
        <taxon>Nocardioides</taxon>
    </lineage>
</organism>
<feature type="compositionally biased region" description="Acidic residues" evidence="5">
    <location>
        <begin position="430"/>
        <end position="451"/>
    </location>
</feature>
<feature type="signal peptide" evidence="6">
    <location>
        <begin position="1"/>
        <end position="40"/>
    </location>
</feature>
<gene>
    <name evidence="7" type="ORF">HNR19_001743</name>
</gene>
<evidence type="ECO:0000256" key="5">
    <source>
        <dbReference type="SAM" id="MobiDB-lite"/>
    </source>
</evidence>
<feature type="compositionally biased region" description="Polar residues" evidence="5">
    <location>
        <begin position="584"/>
        <end position="594"/>
    </location>
</feature>
<evidence type="ECO:0000313" key="8">
    <source>
        <dbReference type="Proteomes" id="UP000530424"/>
    </source>
</evidence>
<accession>A0A853C0H5</accession>
<keyword evidence="4" id="KW-0106">Calcium</keyword>
<dbReference type="EMBL" id="JACCFP010000001">
    <property type="protein sequence ID" value="NYJ01045.1"/>
    <property type="molecule type" value="Genomic_DNA"/>
</dbReference>
<evidence type="ECO:0000256" key="4">
    <source>
        <dbReference type="ARBA" id="ARBA00022837"/>
    </source>
</evidence>
<reference evidence="7 8" key="1">
    <citation type="submission" date="2020-07" db="EMBL/GenBank/DDBJ databases">
        <title>Sequencing the genomes of 1000 actinobacteria strains.</title>
        <authorList>
            <person name="Klenk H.-P."/>
        </authorList>
    </citation>
    <scope>NUCLEOTIDE SEQUENCE [LARGE SCALE GENOMIC DNA]</scope>
    <source>
        <strain evidence="7 8">DSM 103833</strain>
    </source>
</reference>